<comment type="catalytic activity">
    <reaction evidence="1">
        <text>Endohydrolysis of the N-glycosidic bond at one specific adenosine on the 28S rRNA.</text>
        <dbReference type="EC" id="3.2.2.22"/>
    </reaction>
</comment>
<evidence type="ECO:0000256" key="1">
    <source>
        <dbReference type="RuleBase" id="RU004915"/>
    </source>
</evidence>
<evidence type="ECO:0000313" key="3">
    <source>
        <dbReference type="Proteomes" id="UP001237642"/>
    </source>
</evidence>
<dbReference type="EMBL" id="JAUIZM010000011">
    <property type="protein sequence ID" value="KAK1358032.1"/>
    <property type="molecule type" value="Genomic_DNA"/>
</dbReference>
<organism evidence="2 3">
    <name type="scientific">Heracleum sosnowskyi</name>
    <dbReference type="NCBI Taxonomy" id="360622"/>
    <lineage>
        <taxon>Eukaryota</taxon>
        <taxon>Viridiplantae</taxon>
        <taxon>Streptophyta</taxon>
        <taxon>Embryophyta</taxon>
        <taxon>Tracheophyta</taxon>
        <taxon>Spermatophyta</taxon>
        <taxon>Magnoliopsida</taxon>
        <taxon>eudicotyledons</taxon>
        <taxon>Gunneridae</taxon>
        <taxon>Pentapetalae</taxon>
        <taxon>asterids</taxon>
        <taxon>campanulids</taxon>
        <taxon>Apiales</taxon>
        <taxon>Apiaceae</taxon>
        <taxon>Apioideae</taxon>
        <taxon>apioid superclade</taxon>
        <taxon>Tordylieae</taxon>
        <taxon>Tordyliinae</taxon>
        <taxon>Heracleum</taxon>
    </lineage>
</organism>
<keyword evidence="1" id="KW-0378">Hydrolase</keyword>
<reference evidence="2" key="2">
    <citation type="submission" date="2023-05" db="EMBL/GenBank/DDBJ databases">
        <authorList>
            <person name="Schelkunov M.I."/>
        </authorList>
    </citation>
    <scope>NUCLEOTIDE SEQUENCE</scope>
    <source>
        <strain evidence="2">Hsosn_3</strain>
        <tissue evidence="2">Leaf</tissue>
    </source>
</reference>
<dbReference type="InterPro" id="IPR001574">
    <property type="entry name" value="Ribosome_inactivat_prot"/>
</dbReference>
<keyword evidence="1" id="KW-0611">Plant defense</keyword>
<evidence type="ECO:0000313" key="2">
    <source>
        <dbReference type="EMBL" id="KAK1358032.1"/>
    </source>
</evidence>
<dbReference type="InterPro" id="IPR016138">
    <property type="entry name" value="Ribosome_inactivat_prot_sub1"/>
</dbReference>
<keyword evidence="1" id="KW-0652">Protein synthesis inhibitor</keyword>
<proteinExistence type="inferred from homology"/>
<accession>A0AAD8H1L7</accession>
<name>A0AAD8H1L7_9APIA</name>
<dbReference type="GO" id="GO:0090729">
    <property type="term" value="F:toxin activity"/>
    <property type="evidence" value="ECO:0007669"/>
    <property type="project" value="UniProtKB-KW"/>
</dbReference>
<keyword evidence="3" id="KW-1185">Reference proteome</keyword>
<dbReference type="GO" id="GO:0017148">
    <property type="term" value="P:negative regulation of translation"/>
    <property type="evidence" value="ECO:0007669"/>
    <property type="project" value="UniProtKB-KW"/>
</dbReference>
<dbReference type="SUPFAM" id="SSF56371">
    <property type="entry name" value="Ribosome inactivating proteins (RIP)"/>
    <property type="match status" value="1"/>
</dbReference>
<keyword evidence="1" id="KW-0800">Toxin</keyword>
<comment type="caution">
    <text evidence="2">The sequence shown here is derived from an EMBL/GenBank/DDBJ whole genome shotgun (WGS) entry which is preliminary data.</text>
</comment>
<protein>
    <recommendedName>
        <fullName evidence="1">rRNA N-glycosylase</fullName>
        <ecNumber evidence="1">3.2.2.22</ecNumber>
    </recommendedName>
</protein>
<dbReference type="AlphaFoldDB" id="A0AAD8H1L7"/>
<gene>
    <name evidence="2" type="ORF">POM88_051288</name>
</gene>
<sequence length="219" mass="25498">MSRFIDLIETFDFTSLDYGSYGEKIDDLVKRFPKYENDDRFRTVLPNKFNKTVDDYVSMKFCIKGRYPIYGIYSRRDFNLVGVCVHGNIMYALDDCDLHPSFVPDLNVRKLYLGIQYTPLATRETLNYTKKCMRSAISTLSLGYTPQKKNEWCEAVVLLTGMTSQAVRFCKMKDHVQSGLLYTTARDTAEHDGRYVLDVSDIALQNRWNKVSKAIRRRE</sequence>
<dbReference type="Proteomes" id="UP001237642">
    <property type="component" value="Unassembled WGS sequence"/>
</dbReference>
<dbReference type="Pfam" id="PF00161">
    <property type="entry name" value="RIP"/>
    <property type="match status" value="1"/>
</dbReference>
<dbReference type="EC" id="3.2.2.22" evidence="1"/>
<reference evidence="2" key="1">
    <citation type="submission" date="2023-02" db="EMBL/GenBank/DDBJ databases">
        <title>Genome of toxic invasive species Heracleum sosnowskyi carries increased number of genes despite the absence of recent whole-genome duplications.</title>
        <authorList>
            <person name="Schelkunov M."/>
            <person name="Shtratnikova V."/>
            <person name="Makarenko M."/>
            <person name="Klepikova A."/>
            <person name="Omelchenko D."/>
            <person name="Novikova G."/>
            <person name="Obukhova E."/>
            <person name="Bogdanov V."/>
            <person name="Penin A."/>
            <person name="Logacheva M."/>
        </authorList>
    </citation>
    <scope>NUCLEOTIDE SEQUENCE</scope>
    <source>
        <strain evidence="2">Hsosn_3</strain>
        <tissue evidence="2">Leaf</tissue>
    </source>
</reference>
<dbReference type="Gene3D" id="3.40.420.10">
    <property type="entry name" value="Ricin (A subunit), domain 1"/>
    <property type="match status" value="1"/>
</dbReference>
<comment type="similarity">
    <text evidence="1">Belongs to the ribosome-inactivating protein family.</text>
</comment>
<dbReference type="InterPro" id="IPR036041">
    <property type="entry name" value="Ribosome-inact_prot_sf"/>
</dbReference>
<dbReference type="GO" id="GO:0030598">
    <property type="term" value="F:rRNA N-glycosylase activity"/>
    <property type="evidence" value="ECO:0007669"/>
    <property type="project" value="UniProtKB-EC"/>
</dbReference>
<dbReference type="GO" id="GO:0006952">
    <property type="term" value="P:defense response"/>
    <property type="evidence" value="ECO:0007669"/>
    <property type="project" value="UniProtKB-KW"/>
</dbReference>